<reference evidence="2" key="1">
    <citation type="journal article" date="2020" name="Stud. Mycol.">
        <title>101 Dothideomycetes genomes: a test case for predicting lifestyles and emergence of pathogens.</title>
        <authorList>
            <person name="Haridas S."/>
            <person name="Albert R."/>
            <person name="Binder M."/>
            <person name="Bloem J."/>
            <person name="Labutti K."/>
            <person name="Salamov A."/>
            <person name="Andreopoulos B."/>
            <person name="Baker S."/>
            <person name="Barry K."/>
            <person name="Bills G."/>
            <person name="Bluhm B."/>
            <person name="Cannon C."/>
            <person name="Castanera R."/>
            <person name="Culley D."/>
            <person name="Daum C."/>
            <person name="Ezra D."/>
            <person name="Gonzalez J."/>
            <person name="Henrissat B."/>
            <person name="Kuo A."/>
            <person name="Liang C."/>
            <person name="Lipzen A."/>
            <person name="Lutzoni F."/>
            <person name="Magnuson J."/>
            <person name="Mondo S."/>
            <person name="Nolan M."/>
            <person name="Ohm R."/>
            <person name="Pangilinan J."/>
            <person name="Park H.-J."/>
            <person name="Ramirez L."/>
            <person name="Alfaro M."/>
            <person name="Sun H."/>
            <person name="Tritt A."/>
            <person name="Yoshinaga Y."/>
            <person name="Zwiers L.-H."/>
            <person name="Turgeon B."/>
            <person name="Goodwin S."/>
            <person name="Spatafora J."/>
            <person name="Crous P."/>
            <person name="Grigoriev I."/>
        </authorList>
    </citation>
    <scope>NUCLEOTIDE SEQUENCE</scope>
    <source>
        <strain evidence="2">CBS 175.79</strain>
    </source>
</reference>
<accession>A0A6A5Y730</accession>
<dbReference type="RefSeq" id="XP_033389677.1">
    <property type="nucleotide sequence ID" value="XM_033526604.1"/>
</dbReference>
<gene>
    <name evidence="2" type="ORF">BU24DRAFT_417004</name>
</gene>
<keyword evidence="3" id="KW-1185">Reference proteome</keyword>
<keyword evidence="1" id="KW-1133">Transmembrane helix</keyword>
<keyword evidence="1" id="KW-0812">Transmembrane</keyword>
<feature type="transmembrane region" description="Helical" evidence="1">
    <location>
        <begin position="36"/>
        <end position="55"/>
    </location>
</feature>
<dbReference type="AlphaFoldDB" id="A0A6A5Y730"/>
<evidence type="ECO:0000313" key="3">
    <source>
        <dbReference type="Proteomes" id="UP000799778"/>
    </source>
</evidence>
<name>A0A6A5Y730_9PLEO</name>
<keyword evidence="1" id="KW-0472">Membrane</keyword>
<sequence>MLAQHVKNIIKAAKPNVLCLLFSASTVAVYQTMKFYPIFLPAICFIYILAGKKIYEMSQPRDSGPCGRYEVALLILSCFLGLILAHDVKNVLEAICRQLLEFYMSLNLDGSTSDSEIDSDTELLGLLFPQKTS</sequence>
<organism evidence="2 3">
    <name type="scientific">Aaosphaeria arxii CBS 175.79</name>
    <dbReference type="NCBI Taxonomy" id="1450172"/>
    <lineage>
        <taxon>Eukaryota</taxon>
        <taxon>Fungi</taxon>
        <taxon>Dikarya</taxon>
        <taxon>Ascomycota</taxon>
        <taxon>Pezizomycotina</taxon>
        <taxon>Dothideomycetes</taxon>
        <taxon>Pleosporomycetidae</taxon>
        <taxon>Pleosporales</taxon>
        <taxon>Pleosporales incertae sedis</taxon>
        <taxon>Aaosphaeria</taxon>
    </lineage>
</organism>
<dbReference type="EMBL" id="ML978066">
    <property type="protein sequence ID" value="KAF2021338.1"/>
    <property type="molecule type" value="Genomic_DNA"/>
</dbReference>
<dbReference type="Proteomes" id="UP000799778">
    <property type="component" value="Unassembled WGS sequence"/>
</dbReference>
<dbReference type="GeneID" id="54284001"/>
<proteinExistence type="predicted"/>
<protein>
    <submittedName>
        <fullName evidence="2">Uncharacterized protein</fullName>
    </submittedName>
</protein>
<evidence type="ECO:0000256" key="1">
    <source>
        <dbReference type="SAM" id="Phobius"/>
    </source>
</evidence>
<evidence type="ECO:0000313" key="2">
    <source>
        <dbReference type="EMBL" id="KAF2021338.1"/>
    </source>
</evidence>